<evidence type="ECO:0000256" key="18">
    <source>
        <dbReference type="ARBA" id="ARBA00023180"/>
    </source>
</evidence>
<keyword evidence="15 22" id="KW-0482">Metalloprotease</keyword>
<comment type="subcellular location">
    <subcellularLocation>
        <location evidence="2">Cell membrane</location>
        <topology evidence="2">Single-pass type II membrane protein</topology>
    </subcellularLocation>
</comment>
<dbReference type="GO" id="GO:0043171">
    <property type="term" value="P:peptide catabolic process"/>
    <property type="evidence" value="ECO:0007669"/>
    <property type="project" value="TreeGrafter"/>
</dbReference>
<evidence type="ECO:0000256" key="13">
    <source>
        <dbReference type="ARBA" id="ARBA00022968"/>
    </source>
</evidence>
<feature type="domain" description="ERAP1-like C-terminal" evidence="25">
    <location>
        <begin position="635"/>
        <end position="955"/>
    </location>
</feature>
<dbReference type="GO" id="GO:0070006">
    <property type="term" value="F:metalloaminopeptidase activity"/>
    <property type="evidence" value="ECO:0007669"/>
    <property type="project" value="TreeGrafter"/>
</dbReference>
<protein>
    <recommendedName>
        <fullName evidence="22">Aminopeptidase</fullName>
        <ecNumber evidence="22">3.4.11.-</ecNumber>
    </recommendedName>
</protein>
<dbReference type="InterPro" id="IPR045357">
    <property type="entry name" value="Aminopeptidase_N-like_N"/>
</dbReference>
<evidence type="ECO:0000256" key="10">
    <source>
        <dbReference type="ARBA" id="ARBA00022801"/>
    </source>
</evidence>
<evidence type="ECO:0000256" key="17">
    <source>
        <dbReference type="ARBA" id="ARBA00023157"/>
    </source>
</evidence>
<feature type="domain" description="Aminopeptidase N-like N-terminal" evidence="26">
    <location>
        <begin position="111"/>
        <end position="293"/>
    </location>
</feature>
<dbReference type="FunFam" id="2.60.40.1910:FF:000003">
    <property type="entry name" value="Aminopeptidase"/>
    <property type="match status" value="1"/>
</dbReference>
<dbReference type="Gene3D" id="2.60.40.1730">
    <property type="entry name" value="tricorn interacting facor f3 domain"/>
    <property type="match status" value="1"/>
</dbReference>
<dbReference type="PRINTS" id="PR00756">
    <property type="entry name" value="ALADIPTASE"/>
</dbReference>
<dbReference type="PANTHER" id="PTHR11533">
    <property type="entry name" value="PROTEASE M1 ZINC METALLOPROTEASE"/>
    <property type="match status" value="1"/>
</dbReference>
<dbReference type="Gene3D" id="2.60.40.1910">
    <property type="match status" value="1"/>
</dbReference>
<accession>A0AAU9W8L9</accession>
<dbReference type="Gene3D" id="1.10.390.10">
    <property type="entry name" value="Neutral Protease Domain 2"/>
    <property type="match status" value="1"/>
</dbReference>
<organism evidence="27 28">
    <name type="scientific">Pocillopora meandrina</name>
    <dbReference type="NCBI Taxonomy" id="46732"/>
    <lineage>
        <taxon>Eukaryota</taxon>
        <taxon>Metazoa</taxon>
        <taxon>Cnidaria</taxon>
        <taxon>Anthozoa</taxon>
        <taxon>Hexacorallia</taxon>
        <taxon>Scleractinia</taxon>
        <taxon>Astrocoeniina</taxon>
        <taxon>Pocilloporidae</taxon>
        <taxon>Pocillopora</taxon>
    </lineage>
</organism>
<sequence length="993" mass="113624">MANCSTEAEIPLNQIDGDPEVNTSGKGEFKGIFFDKVKLIAAAVVLVILLIIIIVLAAVLGQERARRGKDEIPPGGETEEEKEGGSPTPPGPTTAGPEPWWRIRLPDNVIPFHYDLTLHIDMNKPNFKGKVKIWFNVTSPTPYVLVHALDMNFTANEVRKLSGGPIPIKRYFKFEKNQFLVTELETSLDRDQYTMTLEYSGEYGKDLRGMYKSSFIDENGKESFFTATQFEPLRARRAFPCFDEPAMKATFNVTLVHDPNLIALSNMPIYRSQIDDGWKYDHFRKTVKMSTYLAAFAVGDFKYKETKTGSGIQIRVYARPDVLDQVDYALKVSNETFIYFEEFFGVPYSLPKSDGIALPVFGPSGMENWGLIKYRETNLLLMEGETSSSSKESIAKLVAHEVGHQWFGNIVTMEWWTDLWLNEGFATYVSSIGIDHVHPEWNIIDQFIVRAVQDTLQLDGLASSHPVRIPVEDPQKIGEIFDAISYKKGASILLMLHYYLGNEVFRDGLKRYLTKHAYANAETDDLWNAMTEANKAAGKTMDVGKIMNTFTLQMGYPVVTITATETPNTYQATQDRFLYYKDPKANYSSSQYNYKWVIPFTYYTGSRKSNNPPTDTMSKIIDKESVSLNWDGNGWIKGNIGQTGFYRVNYEEKNWDMLAEQLKNNYKVFNATDRAGLIDDSFNLARANLLNHTKPLSISSYLDKEEDYVPMLSALRKFSHILEIVPSTRPAHKYLQMYVEYLTKTQYDKLGIKDQGTHLDKFLRTILLDANCEAGVRSCLGNMTKMFQEWMNDPVKNAVPADLKALVYHFGIVTGGEKEWNFAYNQFKTTTVISDKNTLLYAMAGSQQPWIIQRYLEYTLDPSKISPRNLVYVMYYIAKSNEMGANVAWNFFQLKWNVISKMYGGSYMTLRRFIPFVSRRFSTDFELQQLLDFIQTVNKGGPLSWTVQQSIEKVKENIQWRKTNENDVESWLKDFFAKKSKKDTDDGFTDPAK</sequence>
<dbReference type="FunFam" id="1.25.50.20:FF:000001">
    <property type="entry name" value="Aminopeptidase"/>
    <property type="match status" value="1"/>
</dbReference>
<keyword evidence="5 22" id="KW-0031">Aminopeptidase</keyword>
<dbReference type="InterPro" id="IPR027268">
    <property type="entry name" value="Peptidase_M4/M1_CTD_sf"/>
</dbReference>
<evidence type="ECO:0000259" key="24">
    <source>
        <dbReference type="Pfam" id="PF01433"/>
    </source>
</evidence>
<dbReference type="Pfam" id="PF01433">
    <property type="entry name" value="Peptidase_M1"/>
    <property type="match status" value="1"/>
</dbReference>
<evidence type="ECO:0000256" key="14">
    <source>
        <dbReference type="ARBA" id="ARBA00022989"/>
    </source>
</evidence>
<evidence type="ECO:0000256" key="12">
    <source>
        <dbReference type="ARBA" id="ARBA00022837"/>
    </source>
</evidence>
<dbReference type="EMBL" id="CALNXJ010000009">
    <property type="protein sequence ID" value="CAH3103212.1"/>
    <property type="molecule type" value="Genomic_DNA"/>
</dbReference>
<feature type="region of interest" description="Disordered" evidence="23">
    <location>
        <begin position="66"/>
        <end position="98"/>
    </location>
</feature>
<keyword evidence="7 22" id="KW-0645">Protease</keyword>
<evidence type="ECO:0000256" key="11">
    <source>
        <dbReference type="ARBA" id="ARBA00022833"/>
    </source>
</evidence>
<keyword evidence="28" id="KW-1185">Reference proteome</keyword>
<feature type="domain" description="Peptidase M1 membrane alanine aminopeptidase" evidence="24">
    <location>
        <begin position="328"/>
        <end position="550"/>
    </location>
</feature>
<dbReference type="EC" id="3.4.11.-" evidence="22"/>
<evidence type="ECO:0000313" key="27">
    <source>
        <dbReference type="EMBL" id="CAH3103212.1"/>
    </source>
</evidence>
<name>A0AAU9W8L9_9CNID</name>
<dbReference type="GO" id="GO:0005737">
    <property type="term" value="C:cytoplasm"/>
    <property type="evidence" value="ECO:0007669"/>
    <property type="project" value="TreeGrafter"/>
</dbReference>
<feature type="region of interest" description="Disordered" evidence="23">
    <location>
        <begin position="1"/>
        <end position="21"/>
    </location>
</feature>
<dbReference type="Pfam" id="PF11838">
    <property type="entry name" value="ERAP1_C"/>
    <property type="match status" value="1"/>
</dbReference>
<dbReference type="PANTHER" id="PTHR11533:SF276">
    <property type="entry name" value="GLUTAMYL AMINOPEPTIDASE"/>
    <property type="match status" value="1"/>
</dbReference>
<dbReference type="Gene3D" id="1.25.50.20">
    <property type="match status" value="1"/>
</dbReference>
<evidence type="ECO:0000259" key="26">
    <source>
        <dbReference type="Pfam" id="PF17900"/>
    </source>
</evidence>
<evidence type="ECO:0000256" key="8">
    <source>
        <dbReference type="ARBA" id="ARBA00022692"/>
    </source>
</evidence>
<evidence type="ECO:0000256" key="6">
    <source>
        <dbReference type="ARBA" id="ARBA00022475"/>
    </source>
</evidence>
<keyword evidence="16 22" id="KW-0472">Membrane</keyword>
<dbReference type="InterPro" id="IPR050344">
    <property type="entry name" value="Peptidase_M1_aminopeptidases"/>
</dbReference>
<evidence type="ECO:0000256" key="5">
    <source>
        <dbReference type="ARBA" id="ARBA00022438"/>
    </source>
</evidence>
<keyword evidence="13" id="KW-0735">Signal-anchor</keyword>
<evidence type="ECO:0000256" key="3">
    <source>
        <dbReference type="ARBA" id="ARBA00010136"/>
    </source>
</evidence>
<proteinExistence type="inferred from homology"/>
<dbReference type="InterPro" id="IPR024571">
    <property type="entry name" value="ERAP1-like_C_dom"/>
</dbReference>
<dbReference type="CDD" id="cd09601">
    <property type="entry name" value="M1_APN-Q_like"/>
    <property type="match status" value="1"/>
</dbReference>
<evidence type="ECO:0000256" key="9">
    <source>
        <dbReference type="ARBA" id="ARBA00022723"/>
    </source>
</evidence>
<feature type="binding site" evidence="20">
    <location>
        <position position="423"/>
    </location>
    <ligand>
        <name>Zn(2+)</name>
        <dbReference type="ChEBI" id="CHEBI:29105"/>
        <note>catalytic</note>
    </ligand>
</feature>
<dbReference type="InterPro" id="IPR034016">
    <property type="entry name" value="M1_APN-typ"/>
</dbReference>
<comment type="cofactor">
    <cofactor evidence="20 22">
        <name>Zn(2+)</name>
        <dbReference type="ChEBI" id="CHEBI:29105"/>
    </cofactor>
    <text evidence="20 22">Binds 1 zinc ion per subunit.</text>
</comment>
<feature type="transmembrane region" description="Helical" evidence="22">
    <location>
        <begin position="39"/>
        <end position="60"/>
    </location>
</feature>
<evidence type="ECO:0000259" key="25">
    <source>
        <dbReference type="Pfam" id="PF11838"/>
    </source>
</evidence>
<keyword evidence="11 20" id="KW-0862">Zinc</keyword>
<reference evidence="27 28" key="1">
    <citation type="submission" date="2022-05" db="EMBL/GenBank/DDBJ databases">
        <authorList>
            <consortium name="Genoscope - CEA"/>
            <person name="William W."/>
        </authorList>
    </citation>
    <scope>NUCLEOTIDE SEQUENCE [LARGE SCALE GENOMIC DNA]</scope>
</reference>
<evidence type="ECO:0000256" key="1">
    <source>
        <dbReference type="ARBA" id="ARBA00001703"/>
    </source>
</evidence>
<comment type="catalytic activity">
    <reaction evidence="1">
        <text>Release of N-terminal glutamate (and to a lesser extent aspartate) from a peptide.</text>
        <dbReference type="EC" id="3.4.11.7"/>
    </reaction>
</comment>
<dbReference type="GO" id="GO:0006508">
    <property type="term" value="P:proteolysis"/>
    <property type="evidence" value="ECO:0007669"/>
    <property type="project" value="UniProtKB-KW"/>
</dbReference>
<evidence type="ECO:0000256" key="4">
    <source>
        <dbReference type="ARBA" id="ARBA00011748"/>
    </source>
</evidence>
<evidence type="ECO:0000256" key="7">
    <source>
        <dbReference type="ARBA" id="ARBA00022670"/>
    </source>
</evidence>
<dbReference type="SUPFAM" id="SSF63737">
    <property type="entry name" value="Leukotriene A4 hydrolase N-terminal domain"/>
    <property type="match status" value="1"/>
</dbReference>
<keyword evidence="12" id="KW-0106">Calcium</keyword>
<keyword evidence="14 22" id="KW-1133">Transmembrane helix</keyword>
<evidence type="ECO:0000256" key="23">
    <source>
        <dbReference type="SAM" id="MobiDB-lite"/>
    </source>
</evidence>
<keyword evidence="18" id="KW-0325">Glycoprotein</keyword>
<dbReference type="GO" id="GO:0008270">
    <property type="term" value="F:zinc ion binding"/>
    <property type="evidence" value="ECO:0007669"/>
    <property type="project" value="UniProtKB-UniRule"/>
</dbReference>
<dbReference type="FunFam" id="1.10.390.10:FF:000016">
    <property type="entry name" value="Glutamyl aminopeptidase"/>
    <property type="match status" value="1"/>
</dbReference>
<keyword evidence="17" id="KW-1015">Disulfide bond</keyword>
<comment type="subunit">
    <text evidence="4">Homodimer; disulfide-linked.</text>
</comment>
<dbReference type="Pfam" id="PF17900">
    <property type="entry name" value="Peptidase_M1_N"/>
    <property type="match status" value="1"/>
</dbReference>
<gene>
    <name evidence="27" type="ORF">PMEA_00035406</name>
</gene>
<feature type="site" description="Transition state stabilizer" evidence="21">
    <location>
        <position position="486"/>
    </location>
</feature>
<evidence type="ECO:0000256" key="21">
    <source>
        <dbReference type="PIRSR" id="PIRSR634016-4"/>
    </source>
</evidence>
<dbReference type="GO" id="GO:0042277">
    <property type="term" value="F:peptide binding"/>
    <property type="evidence" value="ECO:0007669"/>
    <property type="project" value="TreeGrafter"/>
</dbReference>
<evidence type="ECO:0000313" key="28">
    <source>
        <dbReference type="Proteomes" id="UP001159428"/>
    </source>
</evidence>
<evidence type="ECO:0000256" key="16">
    <source>
        <dbReference type="ARBA" id="ARBA00023136"/>
    </source>
</evidence>
<evidence type="ECO:0000256" key="2">
    <source>
        <dbReference type="ARBA" id="ARBA00004401"/>
    </source>
</evidence>
<keyword evidence="8 22" id="KW-0812">Transmembrane</keyword>
<evidence type="ECO:0000256" key="22">
    <source>
        <dbReference type="RuleBase" id="RU364040"/>
    </source>
</evidence>
<comment type="caution">
    <text evidence="27">The sequence shown here is derived from an EMBL/GenBank/DDBJ whole genome shotgun (WGS) entry which is preliminary data.</text>
</comment>
<keyword evidence="9 20" id="KW-0479">Metal-binding</keyword>
<dbReference type="FunFam" id="2.60.40.1730:FF:000023">
    <property type="entry name" value="Aminopeptidase"/>
    <property type="match status" value="1"/>
</dbReference>
<evidence type="ECO:0000256" key="20">
    <source>
        <dbReference type="PIRSR" id="PIRSR634016-3"/>
    </source>
</evidence>
<comment type="similarity">
    <text evidence="3 22">Belongs to the peptidase M1 family.</text>
</comment>
<evidence type="ECO:0000256" key="19">
    <source>
        <dbReference type="PIRSR" id="PIRSR634016-1"/>
    </source>
</evidence>
<feature type="binding site" evidence="20">
    <location>
        <position position="400"/>
    </location>
    <ligand>
        <name>Zn(2+)</name>
        <dbReference type="ChEBI" id="CHEBI:29105"/>
        <note>catalytic</note>
    </ligand>
</feature>
<dbReference type="InterPro" id="IPR014782">
    <property type="entry name" value="Peptidase_M1_dom"/>
</dbReference>
<dbReference type="InterPro" id="IPR042097">
    <property type="entry name" value="Aminopeptidase_N-like_N_sf"/>
</dbReference>
<evidence type="ECO:0000256" key="15">
    <source>
        <dbReference type="ARBA" id="ARBA00023049"/>
    </source>
</evidence>
<dbReference type="Proteomes" id="UP001159428">
    <property type="component" value="Unassembled WGS sequence"/>
</dbReference>
<feature type="binding site" evidence="20">
    <location>
        <position position="404"/>
    </location>
    <ligand>
        <name>Zn(2+)</name>
        <dbReference type="ChEBI" id="CHEBI:29105"/>
        <note>catalytic</note>
    </ligand>
</feature>
<dbReference type="SUPFAM" id="SSF55486">
    <property type="entry name" value="Metalloproteases ('zincins'), catalytic domain"/>
    <property type="match status" value="1"/>
</dbReference>
<feature type="active site" description="Proton acceptor" evidence="19">
    <location>
        <position position="401"/>
    </location>
</feature>
<keyword evidence="10 22" id="KW-0378">Hydrolase</keyword>
<dbReference type="GO" id="GO:0004230">
    <property type="term" value="F:glutamyl aminopeptidase activity"/>
    <property type="evidence" value="ECO:0007669"/>
    <property type="project" value="UniProtKB-EC"/>
</dbReference>
<dbReference type="AlphaFoldDB" id="A0AAU9W8L9"/>
<keyword evidence="6" id="KW-1003">Cell membrane</keyword>
<dbReference type="GO" id="GO:0005615">
    <property type="term" value="C:extracellular space"/>
    <property type="evidence" value="ECO:0007669"/>
    <property type="project" value="TreeGrafter"/>
</dbReference>
<dbReference type="GO" id="GO:0005886">
    <property type="term" value="C:plasma membrane"/>
    <property type="evidence" value="ECO:0007669"/>
    <property type="project" value="UniProtKB-SubCell"/>
</dbReference>
<dbReference type="InterPro" id="IPR001930">
    <property type="entry name" value="Peptidase_M1"/>
</dbReference>